<dbReference type="Proteomes" id="UP000242705">
    <property type="component" value="Unassembled WGS sequence"/>
</dbReference>
<evidence type="ECO:0000313" key="2">
    <source>
        <dbReference type="EMBL" id="PSR26696.1"/>
    </source>
</evidence>
<protein>
    <submittedName>
        <fullName evidence="2">FMN-binding protein</fullName>
    </submittedName>
</protein>
<organism evidence="2 3">
    <name type="scientific">Sulfobacillus thermosulfidooxidans</name>
    <dbReference type="NCBI Taxonomy" id="28034"/>
    <lineage>
        <taxon>Bacteria</taxon>
        <taxon>Bacillati</taxon>
        <taxon>Bacillota</taxon>
        <taxon>Clostridia</taxon>
        <taxon>Eubacteriales</taxon>
        <taxon>Clostridiales Family XVII. Incertae Sedis</taxon>
        <taxon>Sulfobacillus</taxon>
    </lineage>
</organism>
<proteinExistence type="predicted"/>
<feature type="compositionally biased region" description="Low complexity" evidence="1">
    <location>
        <begin position="54"/>
        <end position="74"/>
    </location>
</feature>
<dbReference type="AlphaFoldDB" id="A0A2T2WWU0"/>
<sequence>MPNLTGAKFLSLCTVAVGAIYAAGYVYTEPSAQANPLSAKAPISTSKSSRPGLSATSPSSHSTSSTKGPSTSPSTPSPAPVYKDGTYTGSGANPYGTLSVAVEIVHGRITRVQITQYNMHYPESIIDPTLPKEVISMQTWRIYVVTGATASTYNFAEAVYNALQKAKG</sequence>
<feature type="region of interest" description="Disordered" evidence="1">
    <location>
        <begin position="41"/>
        <end position="86"/>
    </location>
</feature>
<name>A0A2T2WWU0_SULTH</name>
<accession>A0A2T2WWU0</accession>
<gene>
    <name evidence="2" type="ORF">C7B47_10285</name>
</gene>
<reference evidence="2 3" key="1">
    <citation type="journal article" date="2014" name="BMC Genomics">
        <title>Comparison of environmental and isolate Sulfobacillus genomes reveals diverse carbon, sulfur, nitrogen, and hydrogen metabolisms.</title>
        <authorList>
            <person name="Justice N.B."/>
            <person name="Norman A."/>
            <person name="Brown C.T."/>
            <person name="Singh A."/>
            <person name="Thomas B.C."/>
            <person name="Banfield J.F."/>
        </authorList>
    </citation>
    <scope>NUCLEOTIDE SEQUENCE [LARGE SCALE GENOMIC DNA]</scope>
    <source>
        <strain evidence="2">AMDSBA5</strain>
    </source>
</reference>
<evidence type="ECO:0000313" key="3">
    <source>
        <dbReference type="Proteomes" id="UP000242705"/>
    </source>
</evidence>
<dbReference type="EMBL" id="PXYX01000020">
    <property type="protein sequence ID" value="PSR26696.1"/>
    <property type="molecule type" value="Genomic_DNA"/>
</dbReference>
<evidence type="ECO:0000256" key="1">
    <source>
        <dbReference type="SAM" id="MobiDB-lite"/>
    </source>
</evidence>
<comment type="caution">
    <text evidence="2">The sequence shown here is derived from an EMBL/GenBank/DDBJ whole genome shotgun (WGS) entry which is preliminary data.</text>
</comment>
<dbReference type="Gene3D" id="3.90.1010.20">
    <property type="match status" value="1"/>
</dbReference>